<keyword evidence="12" id="KW-1185">Reference proteome</keyword>
<evidence type="ECO:0000313" key="5">
    <source>
        <dbReference type="EMBL" id="CAI9923109.1"/>
    </source>
</evidence>
<keyword evidence="1" id="KW-0067">ATP-binding</keyword>
<gene>
    <name evidence="4" type="ORF">HINF_LOCUS10047</name>
    <name evidence="5" type="ORF">HINF_LOCUS10754</name>
    <name evidence="6" type="ORF">HINF_LOCUS11134</name>
    <name evidence="9" type="ORF">HINF_LOCUS11164</name>
    <name evidence="10" type="ORF">HINF_LOCUS32517</name>
    <name evidence="7" type="ORF">HINF_LOCUS53384</name>
    <name evidence="8" type="ORF">HINF_LOCUS6401</name>
    <name evidence="11" type="ORF">HINF_LOCUS76609</name>
</gene>
<dbReference type="PANTHER" id="PTHR11909">
    <property type="entry name" value="CASEIN KINASE-RELATED"/>
    <property type="match status" value="1"/>
</dbReference>
<keyword evidence="7" id="KW-0808">Transferase</keyword>
<reference evidence="8 12" key="2">
    <citation type="submission" date="2024-07" db="EMBL/GenBank/DDBJ databases">
        <authorList>
            <person name="Akdeniz Z."/>
        </authorList>
    </citation>
    <scope>NUCLEOTIDE SEQUENCE [LARGE SCALE GENOMIC DNA]</scope>
</reference>
<dbReference type="EMBL" id="CAXDID020000024">
    <property type="protein sequence ID" value="CAL5990058.1"/>
    <property type="molecule type" value="Genomic_DNA"/>
</dbReference>
<dbReference type="FunFam" id="1.10.510.10:FF:000596">
    <property type="entry name" value="CK1 family protein kinase"/>
    <property type="match status" value="1"/>
</dbReference>
<dbReference type="PROSITE" id="PS50011">
    <property type="entry name" value="PROTEIN_KINASE_DOM"/>
    <property type="match status" value="1"/>
</dbReference>
<dbReference type="InterPro" id="IPR011009">
    <property type="entry name" value="Kinase-like_dom_sf"/>
</dbReference>
<evidence type="ECO:0000256" key="1">
    <source>
        <dbReference type="PROSITE-ProRule" id="PRU10141"/>
    </source>
</evidence>
<dbReference type="GO" id="GO:0005524">
    <property type="term" value="F:ATP binding"/>
    <property type="evidence" value="ECO:0007669"/>
    <property type="project" value="UniProtKB-UniRule"/>
</dbReference>
<keyword evidence="7" id="KW-0418">Kinase</keyword>
<feature type="binding site" evidence="1">
    <location>
        <position position="39"/>
    </location>
    <ligand>
        <name>ATP</name>
        <dbReference type="ChEBI" id="CHEBI:30616"/>
    </ligand>
</feature>
<dbReference type="Proteomes" id="UP001642409">
    <property type="component" value="Unassembled WGS sequence"/>
</dbReference>
<feature type="compositionally biased region" description="Basic and acidic residues" evidence="2">
    <location>
        <begin position="334"/>
        <end position="373"/>
    </location>
</feature>
<evidence type="ECO:0000313" key="12">
    <source>
        <dbReference type="Proteomes" id="UP001642409"/>
    </source>
</evidence>
<evidence type="ECO:0000313" key="8">
    <source>
        <dbReference type="EMBL" id="CAL5980895.1"/>
    </source>
</evidence>
<feature type="domain" description="Protein kinase" evidence="3">
    <location>
        <begin position="10"/>
        <end position="276"/>
    </location>
</feature>
<accession>A0AA86URX9</accession>
<feature type="region of interest" description="Disordered" evidence="2">
    <location>
        <begin position="301"/>
        <end position="373"/>
    </location>
</feature>
<organism evidence="7">
    <name type="scientific">Hexamita inflata</name>
    <dbReference type="NCBI Taxonomy" id="28002"/>
    <lineage>
        <taxon>Eukaryota</taxon>
        <taxon>Metamonada</taxon>
        <taxon>Diplomonadida</taxon>
        <taxon>Hexamitidae</taxon>
        <taxon>Hexamitinae</taxon>
        <taxon>Hexamita</taxon>
    </lineage>
</organism>
<evidence type="ECO:0000313" key="6">
    <source>
        <dbReference type="EMBL" id="CAI9923489.1"/>
    </source>
</evidence>
<dbReference type="EMBL" id="CAXDID020000718">
    <property type="protein sequence ID" value="CAL6111737.1"/>
    <property type="molecule type" value="Genomic_DNA"/>
</dbReference>
<dbReference type="AlphaFoldDB" id="A0AA86URX9"/>
<comment type="caution">
    <text evidence="7">The sequence shown here is derived from an EMBL/GenBank/DDBJ whole genome shotgun (WGS) entry which is preliminary data.</text>
</comment>
<dbReference type="PROSITE" id="PS00107">
    <property type="entry name" value="PROTEIN_KINASE_ATP"/>
    <property type="match status" value="1"/>
</dbReference>
<protein>
    <submittedName>
        <fullName evidence="7 8">Kinase</fullName>
    </submittedName>
</protein>
<dbReference type="EMBL" id="CATOUU010000279">
    <property type="protein sequence ID" value="CAI9923489.1"/>
    <property type="molecule type" value="Genomic_DNA"/>
</dbReference>
<evidence type="ECO:0000259" key="3">
    <source>
        <dbReference type="PROSITE" id="PS50011"/>
    </source>
</evidence>
<dbReference type="Gene3D" id="1.10.510.10">
    <property type="entry name" value="Transferase(Phosphotransferase) domain 1"/>
    <property type="match status" value="1"/>
</dbReference>
<evidence type="ECO:0000313" key="10">
    <source>
        <dbReference type="EMBL" id="CAL6029640.1"/>
    </source>
</evidence>
<feature type="compositionally biased region" description="Basic and acidic residues" evidence="2">
    <location>
        <begin position="301"/>
        <end position="314"/>
    </location>
</feature>
<name>A0AA86URX9_9EUKA</name>
<keyword evidence="1" id="KW-0547">Nucleotide-binding</keyword>
<dbReference type="Pfam" id="PF00069">
    <property type="entry name" value="Pkinase"/>
    <property type="match status" value="1"/>
</dbReference>
<evidence type="ECO:0000256" key="2">
    <source>
        <dbReference type="SAM" id="MobiDB-lite"/>
    </source>
</evidence>
<evidence type="ECO:0000313" key="4">
    <source>
        <dbReference type="EMBL" id="CAI9922402.1"/>
    </source>
</evidence>
<evidence type="ECO:0000313" key="9">
    <source>
        <dbReference type="EMBL" id="CAL5990058.1"/>
    </source>
</evidence>
<dbReference type="InterPro" id="IPR000719">
    <property type="entry name" value="Prot_kinase_dom"/>
</dbReference>
<dbReference type="EMBL" id="CAXDID020000111">
    <property type="protein sequence ID" value="CAL6029640.1"/>
    <property type="molecule type" value="Genomic_DNA"/>
</dbReference>
<evidence type="ECO:0000313" key="7">
    <source>
        <dbReference type="EMBL" id="CAI9965739.1"/>
    </source>
</evidence>
<dbReference type="EMBL" id="CATOUU010000277">
    <property type="protein sequence ID" value="CAI9923109.1"/>
    <property type="molecule type" value="Genomic_DNA"/>
</dbReference>
<dbReference type="EMBL" id="CAXDID020000012">
    <property type="protein sequence ID" value="CAL5980895.1"/>
    <property type="molecule type" value="Genomic_DNA"/>
</dbReference>
<dbReference type="EMBL" id="CATOUU010000994">
    <property type="protein sequence ID" value="CAI9965739.1"/>
    <property type="molecule type" value="Genomic_DNA"/>
</dbReference>
<dbReference type="SUPFAM" id="SSF56112">
    <property type="entry name" value="Protein kinase-like (PK-like)"/>
    <property type="match status" value="1"/>
</dbReference>
<proteinExistence type="predicted"/>
<dbReference type="GO" id="GO:0004672">
    <property type="term" value="F:protein kinase activity"/>
    <property type="evidence" value="ECO:0007669"/>
    <property type="project" value="InterPro"/>
</dbReference>
<reference evidence="7" key="1">
    <citation type="submission" date="2023-06" db="EMBL/GenBank/DDBJ databases">
        <authorList>
            <person name="Kurt Z."/>
        </authorList>
    </citation>
    <scope>NUCLEOTIDE SEQUENCE</scope>
</reference>
<dbReference type="SMART" id="SM00220">
    <property type="entry name" value="S_TKc"/>
    <property type="match status" value="1"/>
</dbReference>
<sequence length="385" mass="44583">MTDLRIGGKYQLQTRIGHGAFGEIYRGIVLATSEPVAIKLEPADAKPPQLLYESKMYKLLMGGVGIPYIYYFAQEGDYNVLVMDLLGPSLEDAFSLCKRQFSLKTTLMLADQMITRIEFLHLKTFMHRDQKPDNYCIGRGRRKSTVYLIDYGLSKRYMVGGNHIPYREHKALTGTARYCSINTHLGIEQSRRDDLESLGYIFVYFLKGSLPWQGLRAQTKKQKYEKILEKKLGCPIEQLCRGYPSEFAAFLHYTRSLRFDDRPDYAYLRKLFRELFVREGYTYDYVFDWNVAGYDTDAYHDNKAKEDKPDKSDDGPEAGAGDGEGSQQQEEPAEEKKTEENKKQADGKQDGEKRSRKESEMQKSENRKRADIFRDKKRFGGDFIF</sequence>
<dbReference type="EMBL" id="CATOUU010000248">
    <property type="protein sequence ID" value="CAI9922402.1"/>
    <property type="molecule type" value="Genomic_DNA"/>
</dbReference>
<dbReference type="InterPro" id="IPR050235">
    <property type="entry name" value="CK1_Ser-Thr_kinase"/>
</dbReference>
<dbReference type="InterPro" id="IPR017441">
    <property type="entry name" value="Protein_kinase_ATP_BS"/>
</dbReference>
<evidence type="ECO:0000313" key="11">
    <source>
        <dbReference type="EMBL" id="CAL6111737.1"/>
    </source>
</evidence>